<feature type="region of interest" description="Disordered" evidence="1">
    <location>
        <begin position="1"/>
        <end position="113"/>
    </location>
</feature>
<organism evidence="2 3">
    <name type="scientific">Streptomyces nojiriensis</name>
    <dbReference type="NCBI Taxonomy" id="66374"/>
    <lineage>
        <taxon>Bacteria</taxon>
        <taxon>Bacillati</taxon>
        <taxon>Actinomycetota</taxon>
        <taxon>Actinomycetes</taxon>
        <taxon>Kitasatosporales</taxon>
        <taxon>Streptomycetaceae</taxon>
        <taxon>Streptomyces</taxon>
    </lineage>
</organism>
<sequence>MGLDEEPEQTGVGVRDPRDVDDRPNSRGGLRLGEGPAEWCRCPAVELPGEDEDEDESTVPVVGQLRHASRTERARQPGTVRESGSAPRAPDAGASEGERKPHSAPLSSRAEEI</sequence>
<keyword evidence="3" id="KW-1185">Reference proteome</keyword>
<proteinExistence type="predicted"/>
<accession>A0ABQ3SPE6</accession>
<dbReference type="EMBL" id="BNEC01000005">
    <property type="protein sequence ID" value="GHI70013.1"/>
    <property type="molecule type" value="Genomic_DNA"/>
</dbReference>
<reference evidence="3" key="1">
    <citation type="submission" date="2023-07" db="EMBL/GenBank/DDBJ databases">
        <title>Whole genome shotgun sequence of Streptomyces nojiriensis NBRC 13794.</title>
        <authorList>
            <person name="Komaki H."/>
            <person name="Tamura T."/>
        </authorList>
    </citation>
    <scope>NUCLEOTIDE SEQUENCE [LARGE SCALE GENOMIC DNA]</scope>
    <source>
        <strain evidence="3">NBRC 13794</strain>
    </source>
</reference>
<protein>
    <submittedName>
        <fullName evidence="2">Uncharacterized protein</fullName>
    </submittedName>
</protein>
<feature type="compositionally biased region" description="Acidic residues" evidence="1">
    <location>
        <begin position="48"/>
        <end position="57"/>
    </location>
</feature>
<name>A0ABQ3SPE6_9ACTN</name>
<gene>
    <name evidence="2" type="ORF">Snoj_39310</name>
</gene>
<dbReference type="Proteomes" id="UP000613974">
    <property type="component" value="Unassembled WGS sequence"/>
</dbReference>
<evidence type="ECO:0000313" key="2">
    <source>
        <dbReference type="EMBL" id="GHI70013.1"/>
    </source>
</evidence>
<comment type="caution">
    <text evidence="2">The sequence shown here is derived from an EMBL/GenBank/DDBJ whole genome shotgun (WGS) entry which is preliminary data.</text>
</comment>
<evidence type="ECO:0000313" key="3">
    <source>
        <dbReference type="Proteomes" id="UP000613974"/>
    </source>
</evidence>
<evidence type="ECO:0000256" key="1">
    <source>
        <dbReference type="SAM" id="MobiDB-lite"/>
    </source>
</evidence>
<feature type="compositionally biased region" description="Basic and acidic residues" evidence="1">
    <location>
        <begin position="15"/>
        <end position="25"/>
    </location>
</feature>